<keyword evidence="2" id="KW-0812">Transmembrane</keyword>
<reference evidence="3 4" key="1">
    <citation type="submission" date="2024-01" db="EMBL/GenBank/DDBJ databases">
        <title>Genomic insights into the taxonomy and metabolism of the cyanobacterium Pannus brasiliensis CCIBt3594.</title>
        <authorList>
            <person name="Machado M."/>
            <person name="Botero N.B."/>
            <person name="Andreote A.P.D."/>
            <person name="Feitosa A.M.T."/>
            <person name="Popin R."/>
            <person name="Sivonen K."/>
            <person name="Fiore M.F."/>
        </authorList>
    </citation>
    <scope>NUCLEOTIDE SEQUENCE [LARGE SCALE GENOMIC DNA]</scope>
    <source>
        <strain evidence="3 4">CCIBt3594</strain>
    </source>
</reference>
<name>A0AAW9QTM2_9CHRO</name>
<organism evidence="3 4">
    <name type="scientific">Pannus brasiliensis CCIBt3594</name>
    <dbReference type="NCBI Taxonomy" id="1427578"/>
    <lineage>
        <taxon>Bacteria</taxon>
        <taxon>Bacillati</taxon>
        <taxon>Cyanobacteriota</taxon>
        <taxon>Cyanophyceae</taxon>
        <taxon>Oscillatoriophycideae</taxon>
        <taxon>Chroococcales</taxon>
        <taxon>Microcystaceae</taxon>
        <taxon>Pannus</taxon>
    </lineage>
</organism>
<proteinExistence type="predicted"/>
<keyword evidence="2" id="KW-0472">Membrane</keyword>
<dbReference type="AlphaFoldDB" id="A0AAW9QTM2"/>
<evidence type="ECO:0008006" key="5">
    <source>
        <dbReference type="Google" id="ProtNLM"/>
    </source>
</evidence>
<evidence type="ECO:0000256" key="1">
    <source>
        <dbReference type="SAM" id="MobiDB-lite"/>
    </source>
</evidence>
<dbReference type="Proteomes" id="UP001328733">
    <property type="component" value="Unassembled WGS sequence"/>
</dbReference>
<feature type="compositionally biased region" description="Low complexity" evidence="1">
    <location>
        <begin position="78"/>
        <end position="88"/>
    </location>
</feature>
<feature type="transmembrane region" description="Helical" evidence="2">
    <location>
        <begin position="16"/>
        <end position="33"/>
    </location>
</feature>
<gene>
    <name evidence="3" type="ORF">V0288_13915</name>
</gene>
<evidence type="ECO:0000256" key="2">
    <source>
        <dbReference type="SAM" id="Phobius"/>
    </source>
</evidence>
<sequence>MSSAYRESRVIPLDKIFFVLACLYLGFVVAWLVNRHRSPASAPATAAIPSADRQFIAYLQSSLDLIDRQAKNPPAPSPTVTATPSPTVSLPPPPITPASNPQPRVIERVYVPVYSQPSPAPAASVPTAPVPTAPVKIATAPLPPPPAPTIAVPTPATVTSPPALAPLVPTNDSVKYTLVGVMELGDRATVLFDNQGITTRVSTGEFINGWTLVEVRGQQIILTRGGTTKVLDVGQSF</sequence>
<keyword evidence="2" id="KW-1133">Transmembrane helix</keyword>
<evidence type="ECO:0000313" key="4">
    <source>
        <dbReference type="Proteomes" id="UP001328733"/>
    </source>
</evidence>
<protein>
    <recommendedName>
        <fullName evidence="5">Type II secretion system protein GspC N-terminal domain-containing protein</fullName>
    </recommendedName>
</protein>
<keyword evidence="4" id="KW-1185">Reference proteome</keyword>
<dbReference type="PRINTS" id="PR01217">
    <property type="entry name" value="PRICHEXTENSN"/>
</dbReference>
<comment type="caution">
    <text evidence="3">The sequence shown here is derived from an EMBL/GenBank/DDBJ whole genome shotgun (WGS) entry which is preliminary data.</text>
</comment>
<dbReference type="RefSeq" id="WP_332865702.1">
    <property type="nucleotide sequence ID" value="NZ_JBAFSM010000025.1"/>
</dbReference>
<accession>A0AAW9QTM2</accession>
<feature type="region of interest" description="Disordered" evidence="1">
    <location>
        <begin position="68"/>
        <end position="101"/>
    </location>
</feature>
<evidence type="ECO:0000313" key="3">
    <source>
        <dbReference type="EMBL" id="MEG3438221.1"/>
    </source>
</evidence>
<dbReference type="EMBL" id="JBAFSM010000025">
    <property type="protein sequence ID" value="MEG3438221.1"/>
    <property type="molecule type" value="Genomic_DNA"/>
</dbReference>